<dbReference type="InterPro" id="IPR011009">
    <property type="entry name" value="Kinase-like_dom_sf"/>
</dbReference>
<name>F4RSM1_MELLP</name>
<feature type="domain" description="Alpha-type protein kinase" evidence="4">
    <location>
        <begin position="168"/>
        <end position="370"/>
    </location>
</feature>
<sequence length="379" mass="43211">MPATNYNFVTPDPEDEEEVSQEITGSDLNPALDISDPHRGASFEFSAMSIEVGQAQAVSTSFAGSLVLDGLEDSYNYANDILEQSQTIEDESDIVPYYETIEDLGRKKNGMLYRLSPKCFRDQQPHYNPLEVVPYLDDRVGYSEGQQVQVANHSLDWVVRKAYLHHRDYQIAGSYHIKYNLTWANLLSQGRSHCFERAQNSRYVAMALESFQKDLFRKRRENGNGNINPLHLQWAIVASSMSVQPLHILQSSATATTDNEPLWKIFKGATTARFHRFIHVNAFHNEPSMEPEAWPWTSLIYAFLHYTYELSGDRTLIANLDCDEHGNLSNIVCYDKETVPYHSRQSVEMAKAVDLAFSKFVDQHECNEVCEHVGSVNLK</sequence>
<keyword evidence="3" id="KW-0418">Kinase</keyword>
<dbReference type="GO" id="GO:0004674">
    <property type="term" value="F:protein serine/threonine kinase activity"/>
    <property type="evidence" value="ECO:0007669"/>
    <property type="project" value="UniProtKB-KW"/>
</dbReference>
<dbReference type="VEuPathDB" id="FungiDB:MELLADRAFT_88687"/>
<dbReference type="Gene3D" id="3.20.200.10">
    <property type="entry name" value="MHCK/EF2 kinase"/>
    <property type="match status" value="1"/>
</dbReference>
<dbReference type="Pfam" id="PF02816">
    <property type="entry name" value="Alpha_kinase"/>
    <property type="match status" value="1"/>
</dbReference>
<dbReference type="InterPro" id="IPR004166">
    <property type="entry name" value="a-kinase_dom"/>
</dbReference>
<evidence type="ECO:0000256" key="1">
    <source>
        <dbReference type="ARBA" id="ARBA00022527"/>
    </source>
</evidence>
<evidence type="ECO:0000313" key="6">
    <source>
        <dbReference type="Proteomes" id="UP000001072"/>
    </source>
</evidence>
<gene>
    <name evidence="5" type="ORF">MELLADRAFT_88687</name>
</gene>
<reference evidence="6" key="1">
    <citation type="journal article" date="2011" name="Proc. Natl. Acad. Sci. U.S.A.">
        <title>Obligate biotrophy features unraveled by the genomic analysis of rust fungi.</title>
        <authorList>
            <person name="Duplessis S."/>
            <person name="Cuomo C.A."/>
            <person name="Lin Y.-C."/>
            <person name="Aerts A."/>
            <person name="Tisserant E."/>
            <person name="Veneault-Fourrey C."/>
            <person name="Joly D.L."/>
            <person name="Hacquard S."/>
            <person name="Amselem J."/>
            <person name="Cantarel B.L."/>
            <person name="Chiu R."/>
            <person name="Coutinho P.M."/>
            <person name="Feau N."/>
            <person name="Field M."/>
            <person name="Frey P."/>
            <person name="Gelhaye E."/>
            <person name="Goldberg J."/>
            <person name="Grabherr M.G."/>
            <person name="Kodira C.D."/>
            <person name="Kohler A."/>
            <person name="Kuees U."/>
            <person name="Lindquist E.A."/>
            <person name="Lucas S.M."/>
            <person name="Mago R."/>
            <person name="Mauceli E."/>
            <person name="Morin E."/>
            <person name="Murat C."/>
            <person name="Pangilinan J.L."/>
            <person name="Park R."/>
            <person name="Pearson M."/>
            <person name="Quesneville H."/>
            <person name="Rouhier N."/>
            <person name="Sakthikumar S."/>
            <person name="Salamov A.A."/>
            <person name="Schmutz J."/>
            <person name="Selles B."/>
            <person name="Shapiro H."/>
            <person name="Tanguay P."/>
            <person name="Tuskan G.A."/>
            <person name="Henrissat B."/>
            <person name="Van de Peer Y."/>
            <person name="Rouze P."/>
            <person name="Ellis J.G."/>
            <person name="Dodds P.N."/>
            <person name="Schein J.E."/>
            <person name="Zhong S."/>
            <person name="Hamelin R.C."/>
            <person name="Grigoriev I.V."/>
            <person name="Szabo L.J."/>
            <person name="Martin F."/>
        </authorList>
    </citation>
    <scope>NUCLEOTIDE SEQUENCE [LARGE SCALE GENOMIC DNA]</scope>
    <source>
        <strain evidence="6">98AG31 / pathotype 3-4-7</strain>
    </source>
</reference>
<evidence type="ECO:0000313" key="5">
    <source>
        <dbReference type="EMBL" id="EGG04667.1"/>
    </source>
</evidence>
<keyword evidence="1" id="KW-0723">Serine/threonine-protein kinase</keyword>
<organism evidence="6">
    <name type="scientific">Melampsora larici-populina (strain 98AG31 / pathotype 3-4-7)</name>
    <name type="common">Poplar leaf rust fungus</name>
    <dbReference type="NCBI Taxonomy" id="747676"/>
    <lineage>
        <taxon>Eukaryota</taxon>
        <taxon>Fungi</taxon>
        <taxon>Dikarya</taxon>
        <taxon>Basidiomycota</taxon>
        <taxon>Pucciniomycotina</taxon>
        <taxon>Pucciniomycetes</taxon>
        <taxon>Pucciniales</taxon>
        <taxon>Melampsoraceae</taxon>
        <taxon>Melampsora</taxon>
    </lineage>
</organism>
<dbReference type="KEGG" id="mlr:MELLADRAFT_88687"/>
<evidence type="ECO:0000259" key="4">
    <source>
        <dbReference type="Pfam" id="PF02816"/>
    </source>
</evidence>
<dbReference type="SUPFAM" id="SSF56112">
    <property type="entry name" value="Protein kinase-like (PK-like)"/>
    <property type="match status" value="1"/>
</dbReference>
<dbReference type="GO" id="GO:0005524">
    <property type="term" value="F:ATP binding"/>
    <property type="evidence" value="ECO:0007669"/>
    <property type="project" value="InterPro"/>
</dbReference>
<proteinExistence type="predicted"/>
<protein>
    <recommendedName>
        <fullName evidence="4">Alpha-type protein kinase domain-containing protein</fullName>
    </recommendedName>
</protein>
<dbReference type="AlphaFoldDB" id="F4RSM1"/>
<keyword evidence="2" id="KW-0808">Transferase</keyword>
<dbReference type="RefSeq" id="XP_007412106.1">
    <property type="nucleotide sequence ID" value="XM_007412044.1"/>
</dbReference>
<evidence type="ECO:0000256" key="2">
    <source>
        <dbReference type="ARBA" id="ARBA00022679"/>
    </source>
</evidence>
<dbReference type="GeneID" id="18934955"/>
<evidence type="ECO:0000256" key="3">
    <source>
        <dbReference type="ARBA" id="ARBA00022777"/>
    </source>
</evidence>
<dbReference type="Proteomes" id="UP000001072">
    <property type="component" value="Unassembled WGS sequence"/>
</dbReference>
<accession>F4RSM1</accession>
<dbReference type="InParanoid" id="F4RSM1"/>
<dbReference type="HOGENOM" id="CLU_048144_0_0_1"/>
<keyword evidence="6" id="KW-1185">Reference proteome</keyword>
<dbReference type="EMBL" id="GL883117">
    <property type="protein sequence ID" value="EGG04667.1"/>
    <property type="molecule type" value="Genomic_DNA"/>
</dbReference>